<dbReference type="EMBL" id="CP089982">
    <property type="protein sequence ID" value="WXA90747.1"/>
    <property type="molecule type" value="Genomic_DNA"/>
</dbReference>
<evidence type="ECO:0000313" key="1">
    <source>
        <dbReference type="EMBL" id="WXA90747.1"/>
    </source>
</evidence>
<gene>
    <name evidence="1" type="ORF">LZC95_30370</name>
</gene>
<accession>A0ABZ2JWL9</accession>
<organism evidence="1 2">
    <name type="scientific">Pendulispora brunnea</name>
    <dbReference type="NCBI Taxonomy" id="2905690"/>
    <lineage>
        <taxon>Bacteria</taxon>
        <taxon>Pseudomonadati</taxon>
        <taxon>Myxococcota</taxon>
        <taxon>Myxococcia</taxon>
        <taxon>Myxococcales</taxon>
        <taxon>Sorangiineae</taxon>
        <taxon>Pendulisporaceae</taxon>
        <taxon>Pendulispora</taxon>
    </lineage>
</organism>
<proteinExistence type="predicted"/>
<name>A0ABZ2JWL9_9BACT</name>
<sequence>MKNDTRERGLAGIDHAERTPGIAISDGSTWITGHALASPLHHRAKLECWTLMWT</sequence>
<dbReference type="Proteomes" id="UP001379533">
    <property type="component" value="Chromosome"/>
</dbReference>
<reference evidence="1 2" key="1">
    <citation type="submission" date="2021-12" db="EMBL/GenBank/DDBJ databases">
        <title>Discovery of the Pendulisporaceae a myxobacterial family with distinct sporulation behavior and unique specialized metabolism.</title>
        <authorList>
            <person name="Garcia R."/>
            <person name="Popoff A."/>
            <person name="Bader C.D."/>
            <person name="Loehr J."/>
            <person name="Walesch S."/>
            <person name="Walt C."/>
            <person name="Boldt J."/>
            <person name="Bunk B."/>
            <person name="Haeckl F.J.F.P.J."/>
            <person name="Gunesch A.P."/>
            <person name="Birkelbach J."/>
            <person name="Nuebel U."/>
            <person name="Pietschmann T."/>
            <person name="Bach T."/>
            <person name="Mueller R."/>
        </authorList>
    </citation>
    <scope>NUCLEOTIDE SEQUENCE [LARGE SCALE GENOMIC DNA]</scope>
    <source>
        <strain evidence="1 2">MSr12523</strain>
    </source>
</reference>
<keyword evidence="2" id="KW-1185">Reference proteome</keyword>
<evidence type="ECO:0000313" key="2">
    <source>
        <dbReference type="Proteomes" id="UP001379533"/>
    </source>
</evidence>
<dbReference type="RefSeq" id="WP_394841366.1">
    <property type="nucleotide sequence ID" value="NZ_CP089982.1"/>
</dbReference>
<protein>
    <submittedName>
        <fullName evidence="1">Uncharacterized protein</fullName>
    </submittedName>
</protein>